<accession>G9WMA8</accession>
<reference evidence="10" key="2">
    <citation type="submission" date="2013-03" db="EMBL/GenBank/DDBJ databases">
        <title>The Genome Sequence of Oribacterium sp. ACB1.</title>
        <authorList>
            <consortium name="The Broad Institute Genomics Platform"/>
            <consortium name="The Broad Institute Genome Sequencing Center for Infectious Disease"/>
            <person name="Earl A."/>
            <person name="Ward D."/>
            <person name="Feldgarden M."/>
            <person name="Gevers D."/>
            <person name="Sizova M."/>
            <person name="Hazen A."/>
            <person name="Epstein S."/>
            <person name="Walker B."/>
            <person name="Young S."/>
            <person name="Zeng Q."/>
            <person name="Gargeya S."/>
            <person name="Fitzgerald M."/>
            <person name="Haas B."/>
            <person name="Abouelleil A."/>
            <person name="Allen A.W."/>
            <person name="Alvarado L."/>
            <person name="Arachchi H.M."/>
            <person name="Berlin A.M."/>
            <person name="Chapman S.B."/>
            <person name="Gainer-Dewar J."/>
            <person name="Goldberg J."/>
            <person name="Griggs A."/>
            <person name="Gujja S."/>
            <person name="Hansen M."/>
            <person name="Howarth C."/>
            <person name="Imamovic A."/>
            <person name="Ireland A."/>
            <person name="Larimer J."/>
            <person name="McCowan C."/>
            <person name="Murphy C."/>
            <person name="Pearson M."/>
            <person name="Poon T.W."/>
            <person name="Priest M."/>
            <person name="Roberts A."/>
            <person name="Saif S."/>
            <person name="Shea T."/>
            <person name="Sisk P."/>
            <person name="Sykes S."/>
            <person name="Wortman J."/>
            <person name="Nusbaum C."/>
            <person name="Birren B."/>
        </authorList>
    </citation>
    <scope>NUCLEOTIDE SEQUENCE [LARGE SCALE GENOMIC DNA]</scope>
    <source>
        <strain evidence="10">ACB1</strain>
    </source>
</reference>
<evidence type="ECO:0000256" key="4">
    <source>
        <dbReference type="ARBA" id="ARBA00022989"/>
    </source>
</evidence>
<evidence type="ECO:0008006" key="12">
    <source>
        <dbReference type="Google" id="ProtNLM"/>
    </source>
</evidence>
<dbReference type="Proteomes" id="UP000018461">
    <property type="component" value="Unassembled WGS sequence"/>
</dbReference>
<evidence type="ECO:0000256" key="2">
    <source>
        <dbReference type="ARBA" id="ARBA00022475"/>
    </source>
</evidence>
<evidence type="ECO:0000256" key="1">
    <source>
        <dbReference type="ARBA" id="ARBA00004651"/>
    </source>
</evidence>
<dbReference type="GO" id="GO:0005886">
    <property type="term" value="C:plasma membrane"/>
    <property type="evidence" value="ECO:0007669"/>
    <property type="project" value="UniProtKB-SubCell"/>
</dbReference>
<dbReference type="EMBL" id="AFZC02000003">
    <property type="protein sequence ID" value="EHL12454.1"/>
    <property type="molecule type" value="Genomic_DNA"/>
</dbReference>
<proteinExistence type="inferred from homology"/>
<name>G9WMA8_9FIRM</name>
<sequence length="408" mass="45029">MFLENVKMALGSLRANKLRSFLTMLGIIIGIGSVISIVSIGDSIRKMFSDLYKNYGVTQAAIMINPSMDWNDLRESDEFTMDDFNNFKRIFGSRLDYADNSPYESIDVKVGRNRLKVGLSGVEYNFTDFQPLKILNGRAFSEKDVSERKPVVMISENTALKLFGTENATGKHFRADFHGEVQDFSVIAVYRKDLSPIEKLLMGSQDKNGEAFVPWTILTGPADTFSMIRYYGKKNFTVEEMNSLNTDIKNYFSRVKNRKPEDWYISSVQDEMKQVDGVMGGLSAAIGGIAAISLLVGGIGIMNIMLVTVTERTREIGIRKALGASREDILVQFLTESALLSALGGLIGVILASTLVHLGAMAFNLTVVVKPGIVIIAVVFSAIVGVFFGIYPANKAAKEDPIVALRYE</sequence>
<dbReference type="PATRIC" id="fig|796943.3.peg.888"/>
<evidence type="ECO:0000256" key="3">
    <source>
        <dbReference type="ARBA" id="ARBA00022692"/>
    </source>
</evidence>
<dbReference type="Pfam" id="PF02687">
    <property type="entry name" value="FtsX"/>
    <property type="match status" value="1"/>
</dbReference>
<dbReference type="RefSeq" id="WP_009534355.1">
    <property type="nucleotide sequence ID" value="NZ_KE148312.1"/>
</dbReference>
<dbReference type="PANTHER" id="PTHR30572:SF4">
    <property type="entry name" value="ABC TRANSPORTER PERMEASE YTRF"/>
    <property type="match status" value="1"/>
</dbReference>
<keyword evidence="5 7" id="KW-0472">Membrane</keyword>
<keyword evidence="3 7" id="KW-0812">Transmembrane</keyword>
<evidence type="ECO:0000259" key="8">
    <source>
        <dbReference type="Pfam" id="PF02687"/>
    </source>
</evidence>
<gene>
    <name evidence="10" type="ORF">HMPREF9625_00491</name>
</gene>
<comment type="subcellular location">
    <subcellularLocation>
        <location evidence="1">Cell membrane</location>
        <topology evidence="1">Multi-pass membrane protein</topology>
    </subcellularLocation>
</comment>
<dbReference type="Pfam" id="PF12704">
    <property type="entry name" value="MacB_PCD"/>
    <property type="match status" value="1"/>
</dbReference>
<feature type="transmembrane region" description="Helical" evidence="7">
    <location>
        <begin position="372"/>
        <end position="391"/>
    </location>
</feature>
<dbReference type="HOGENOM" id="CLU_000604_8_0_9"/>
<feature type="transmembrane region" description="Helical" evidence="7">
    <location>
        <begin position="329"/>
        <end position="352"/>
    </location>
</feature>
<dbReference type="AlphaFoldDB" id="G9WMA8"/>
<keyword evidence="2" id="KW-1003">Cell membrane</keyword>
<organism evidence="10 11">
    <name type="scientific">Oribacterium parvum ACB1</name>
    <dbReference type="NCBI Taxonomy" id="796943"/>
    <lineage>
        <taxon>Bacteria</taxon>
        <taxon>Bacillati</taxon>
        <taxon>Bacillota</taxon>
        <taxon>Clostridia</taxon>
        <taxon>Lachnospirales</taxon>
        <taxon>Lachnospiraceae</taxon>
        <taxon>Oribacterium</taxon>
    </lineage>
</organism>
<keyword evidence="11" id="KW-1185">Reference proteome</keyword>
<feature type="transmembrane region" description="Helical" evidence="7">
    <location>
        <begin position="21"/>
        <end position="41"/>
    </location>
</feature>
<evidence type="ECO:0000313" key="11">
    <source>
        <dbReference type="Proteomes" id="UP000018461"/>
    </source>
</evidence>
<protein>
    <recommendedName>
        <fullName evidence="12">ABC transporter permease</fullName>
    </recommendedName>
</protein>
<evidence type="ECO:0000259" key="9">
    <source>
        <dbReference type="Pfam" id="PF12704"/>
    </source>
</evidence>
<feature type="domain" description="ABC3 transporter permease C-terminal" evidence="8">
    <location>
        <begin position="289"/>
        <end position="401"/>
    </location>
</feature>
<reference evidence="10" key="1">
    <citation type="submission" date="2011-08" db="EMBL/GenBank/DDBJ databases">
        <authorList>
            <consortium name="The Broad Institute Genome Sequencing Platform"/>
            <person name="Earl A."/>
            <person name="Ward D."/>
            <person name="Feldgarden M."/>
            <person name="Gevers D."/>
            <person name="Sizova M."/>
            <person name="Hazen A."/>
            <person name="Epstein S."/>
            <person name="Young S.K."/>
            <person name="Zeng Q."/>
            <person name="Gargeya S."/>
            <person name="Fitzgerald M."/>
            <person name="Haas B."/>
            <person name="Abouelleil A."/>
            <person name="Alvarado L."/>
            <person name="Arachchi H.M."/>
            <person name="Berlin A."/>
            <person name="Brown A."/>
            <person name="Chapman S.B."/>
            <person name="Chen Z."/>
            <person name="Dunbar C."/>
            <person name="Freedman E."/>
            <person name="Gearin G."/>
            <person name="Gellesch M."/>
            <person name="Goldberg J."/>
            <person name="Griggs A."/>
            <person name="Gujja S."/>
            <person name="Heiman D."/>
            <person name="Howarth C."/>
            <person name="Larson L."/>
            <person name="Lui A."/>
            <person name="MacDonald P.J.P."/>
            <person name="Montmayeur A."/>
            <person name="Murphy C."/>
            <person name="Neiman D."/>
            <person name="Pearson M."/>
            <person name="Priest M."/>
            <person name="Roberts A."/>
            <person name="Saif S."/>
            <person name="Shea T."/>
            <person name="Shenoy N."/>
            <person name="Sisk P."/>
            <person name="Stolte C."/>
            <person name="Sykes S."/>
            <person name="Wortman J."/>
            <person name="Nusbaum C."/>
            <person name="Birren B."/>
        </authorList>
    </citation>
    <scope>NUCLEOTIDE SEQUENCE</scope>
    <source>
        <strain evidence="10">ACB1</strain>
    </source>
</reference>
<feature type="domain" description="MacB-like periplasmic core" evidence="9">
    <location>
        <begin position="20"/>
        <end position="218"/>
    </location>
</feature>
<dbReference type="STRING" id="796943.HMPREF9625_00491"/>
<dbReference type="InterPro" id="IPR050250">
    <property type="entry name" value="Macrolide_Exporter_MacB"/>
</dbReference>
<evidence type="ECO:0000313" key="10">
    <source>
        <dbReference type="EMBL" id="EHL12454.1"/>
    </source>
</evidence>
<dbReference type="PANTHER" id="PTHR30572">
    <property type="entry name" value="MEMBRANE COMPONENT OF TRANSPORTER-RELATED"/>
    <property type="match status" value="1"/>
</dbReference>
<dbReference type="GO" id="GO:0022857">
    <property type="term" value="F:transmembrane transporter activity"/>
    <property type="evidence" value="ECO:0007669"/>
    <property type="project" value="TreeGrafter"/>
</dbReference>
<keyword evidence="4 7" id="KW-1133">Transmembrane helix</keyword>
<evidence type="ECO:0000256" key="5">
    <source>
        <dbReference type="ARBA" id="ARBA00023136"/>
    </source>
</evidence>
<dbReference type="InterPro" id="IPR003838">
    <property type="entry name" value="ABC3_permease_C"/>
</dbReference>
<comment type="similarity">
    <text evidence="6">Belongs to the ABC-4 integral membrane protein family.</text>
</comment>
<evidence type="ECO:0000256" key="6">
    <source>
        <dbReference type="ARBA" id="ARBA00038076"/>
    </source>
</evidence>
<feature type="transmembrane region" description="Helical" evidence="7">
    <location>
        <begin position="282"/>
        <end position="309"/>
    </location>
</feature>
<dbReference type="InterPro" id="IPR025857">
    <property type="entry name" value="MacB_PCD"/>
</dbReference>
<comment type="caution">
    <text evidence="10">The sequence shown here is derived from an EMBL/GenBank/DDBJ whole genome shotgun (WGS) entry which is preliminary data.</text>
</comment>
<evidence type="ECO:0000256" key="7">
    <source>
        <dbReference type="SAM" id="Phobius"/>
    </source>
</evidence>